<dbReference type="Proteomes" id="UP000550501">
    <property type="component" value="Unassembled WGS sequence"/>
</dbReference>
<keyword evidence="2" id="KW-1185">Reference proteome</keyword>
<dbReference type="PANTHER" id="PTHR37418">
    <property type="entry name" value="3-KETO-5-AMINOHEXANOATE CLEAVAGE ENZYME-RELATED"/>
    <property type="match status" value="1"/>
</dbReference>
<dbReference type="PANTHER" id="PTHR37418:SF1">
    <property type="entry name" value="3-KETO-5-AMINOHEXANOATE CLEAVAGE PROTEIN"/>
    <property type="match status" value="1"/>
</dbReference>
<reference evidence="1 2" key="1">
    <citation type="submission" date="2020-08" db="EMBL/GenBank/DDBJ databases">
        <title>The Agave Microbiome: Exploring the role of microbial communities in plant adaptations to desert environments.</title>
        <authorList>
            <person name="Partida-Martinez L.P."/>
        </authorList>
    </citation>
    <scope>NUCLEOTIDE SEQUENCE [LARGE SCALE GENOMIC DNA]</scope>
    <source>
        <strain evidence="1 2">AT2.18</strain>
    </source>
</reference>
<dbReference type="GO" id="GO:0043720">
    <property type="term" value="F:3-keto-5-aminohexanoate cleavage activity"/>
    <property type="evidence" value="ECO:0007669"/>
    <property type="project" value="InterPro"/>
</dbReference>
<dbReference type="EMBL" id="JACHVU010000004">
    <property type="protein sequence ID" value="MBB2990895.1"/>
    <property type="molecule type" value="Genomic_DNA"/>
</dbReference>
<comment type="caution">
    <text evidence="1">The sequence shown here is derived from an EMBL/GenBank/DDBJ whole genome shotgun (WGS) entry which is preliminary data.</text>
</comment>
<name>A0A839Q909_MYCIR</name>
<organism evidence="1 2">
    <name type="scientific">Mycolicibacterium iranicum</name>
    <name type="common">Mycobacterium iranicum</name>
    <dbReference type="NCBI Taxonomy" id="912594"/>
    <lineage>
        <taxon>Bacteria</taxon>
        <taxon>Bacillati</taxon>
        <taxon>Actinomycetota</taxon>
        <taxon>Actinomycetes</taxon>
        <taxon>Mycobacteriales</taxon>
        <taxon>Mycobacteriaceae</taxon>
        <taxon>Mycolicibacterium</taxon>
    </lineage>
</organism>
<evidence type="ECO:0000313" key="2">
    <source>
        <dbReference type="Proteomes" id="UP000550501"/>
    </source>
</evidence>
<dbReference type="Pfam" id="PF05853">
    <property type="entry name" value="BKACE"/>
    <property type="match status" value="1"/>
</dbReference>
<dbReference type="AlphaFoldDB" id="A0A839Q909"/>
<dbReference type="Gene3D" id="3.20.20.70">
    <property type="entry name" value="Aldolase class I"/>
    <property type="match status" value="2"/>
</dbReference>
<evidence type="ECO:0000313" key="1">
    <source>
        <dbReference type="EMBL" id="MBB2990895.1"/>
    </source>
</evidence>
<sequence>MSASSDSPEGPRIPRVPKIRTTYVKACINGARTPDEHPNLPVTPEQLAAEAVAAHRAGARAVHMHPKDGEGVDSLEGAHVDAAVAAVRHALPGLPLGVTTGYWALPDVQRRYEAIESWTVLPDFASVNWHEPGSPELARLLLSRGLGVEAGIFHAEAARSWAASDVAQHCMRVMIELGADGDVDTADELLGLVADAGSPAPVLLHGLDGSCWPLLEHAGVRGVQARIGMEDVLTLPDGSVADGNAALVAAAMDLLSR</sequence>
<proteinExistence type="predicted"/>
<dbReference type="InterPro" id="IPR013785">
    <property type="entry name" value="Aldolase_TIM"/>
</dbReference>
<protein>
    <submittedName>
        <fullName evidence="1">Uncharacterized protein (DUF849 family)</fullName>
    </submittedName>
</protein>
<accession>A0A839Q909</accession>
<dbReference type="RefSeq" id="WP_183468143.1">
    <property type="nucleotide sequence ID" value="NZ_JACHVU010000004.1"/>
</dbReference>
<gene>
    <name evidence="1" type="ORF">FHR72_002368</name>
</gene>
<dbReference type="InterPro" id="IPR008567">
    <property type="entry name" value="BKACE"/>
</dbReference>